<evidence type="ECO:0000256" key="2">
    <source>
        <dbReference type="SAM" id="Phobius"/>
    </source>
</evidence>
<keyword evidence="2" id="KW-1133">Transmembrane helix</keyword>
<feature type="compositionally biased region" description="Basic and acidic residues" evidence="1">
    <location>
        <begin position="57"/>
        <end position="68"/>
    </location>
</feature>
<dbReference type="EMBL" id="ML733892">
    <property type="protein sequence ID" value="KAB8212781.1"/>
    <property type="molecule type" value="Genomic_DNA"/>
</dbReference>
<proteinExistence type="predicted"/>
<evidence type="ECO:0000313" key="3">
    <source>
        <dbReference type="EMBL" id="KAB8212781.1"/>
    </source>
</evidence>
<dbReference type="AlphaFoldDB" id="A0A5N6E5E7"/>
<evidence type="ECO:0000313" key="4">
    <source>
        <dbReference type="Proteomes" id="UP000326799"/>
    </source>
</evidence>
<evidence type="ECO:0000256" key="1">
    <source>
        <dbReference type="SAM" id="MobiDB-lite"/>
    </source>
</evidence>
<feature type="region of interest" description="Disordered" evidence="1">
    <location>
        <begin position="46"/>
        <end position="68"/>
    </location>
</feature>
<keyword evidence="4" id="KW-1185">Reference proteome</keyword>
<keyword evidence="2" id="KW-0812">Transmembrane</keyword>
<sequence>YNLPCWLFDPTVQYVPFISALIFQTVLSAPLTGNYLTRRIITNPIDDPPQDRPWVPGKDEPGQGQNLDKRSYMQGWGLPFSVNGKINFFRDKNGFSPFGGGIGSPKEIAYMFTYSSLESLASRGGVRPDPSNKELAATDDTPIAWVEKAGENAPSLGRPDPADADIGDGNKNRGNGELFDVFSSFPDLLGSAPADLDNFSPEIRFI</sequence>
<gene>
    <name evidence="3" type="ORF">BDV33DRAFT_186177</name>
</gene>
<name>A0A5N6E5E7_9EURO</name>
<feature type="region of interest" description="Disordered" evidence="1">
    <location>
        <begin position="151"/>
        <end position="170"/>
    </location>
</feature>
<protein>
    <submittedName>
        <fullName evidence="3">Uncharacterized protein</fullName>
    </submittedName>
</protein>
<reference evidence="3 4" key="1">
    <citation type="submission" date="2019-04" db="EMBL/GenBank/DDBJ databases">
        <title>Fungal friends and foes A comparative genomics study of 23 Aspergillus species from section Flavi.</title>
        <authorList>
            <consortium name="DOE Joint Genome Institute"/>
            <person name="Kjaerbolling I."/>
            <person name="Vesth T.C."/>
            <person name="Frisvad J.C."/>
            <person name="Nybo J.L."/>
            <person name="Theobald S."/>
            <person name="Kildgaard S."/>
            <person name="Petersen T.I."/>
            <person name="Kuo A."/>
            <person name="Sato A."/>
            <person name="Lyhne E.K."/>
            <person name="Kogle M.E."/>
            <person name="Wiebenga A."/>
            <person name="Kun R.S."/>
            <person name="Lubbers R.J."/>
            <person name="Makela M.R."/>
            <person name="Barry K."/>
            <person name="Chovatia M."/>
            <person name="Clum A."/>
            <person name="Daum C."/>
            <person name="Haridas S."/>
            <person name="He G."/>
            <person name="LaButti K."/>
            <person name="Lipzen A."/>
            <person name="Mondo S."/>
            <person name="Pangilinan J."/>
            <person name="Riley R."/>
            <person name="Salamov A."/>
            <person name="Simmons B.A."/>
            <person name="Magnuson J.K."/>
            <person name="Henrissat B."/>
            <person name="Mortensen U.H."/>
            <person name="Larsen T.O."/>
            <person name="De vries R.P."/>
            <person name="Grigoriev I.V."/>
            <person name="Machida M."/>
            <person name="Baker S.E."/>
            <person name="Andersen M.R."/>
        </authorList>
    </citation>
    <scope>NUCLEOTIDE SEQUENCE [LARGE SCALE GENOMIC DNA]</scope>
    <source>
        <strain evidence="3 4">CBS 126849</strain>
    </source>
</reference>
<organism evidence="3 4">
    <name type="scientific">Aspergillus novoparasiticus</name>
    <dbReference type="NCBI Taxonomy" id="986946"/>
    <lineage>
        <taxon>Eukaryota</taxon>
        <taxon>Fungi</taxon>
        <taxon>Dikarya</taxon>
        <taxon>Ascomycota</taxon>
        <taxon>Pezizomycotina</taxon>
        <taxon>Eurotiomycetes</taxon>
        <taxon>Eurotiomycetidae</taxon>
        <taxon>Eurotiales</taxon>
        <taxon>Aspergillaceae</taxon>
        <taxon>Aspergillus</taxon>
        <taxon>Aspergillus subgen. Circumdati</taxon>
    </lineage>
</organism>
<dbReference type="Proteomes" id="UP000326799">
    <property type="component" value="Unassembled WGS sequence"/>
</dbReference>
<accession>A0A5N6E5E7</accession>
<feature type="non-terminal residue" evidence="3">
    <location>
        <position position="1"/>
    </location>
</feature>
<feature type="transmembrane region" description="Helical" evidence="2">
    <location>
        <begin position="12"/>
        <end position="31"/>
    </location>
</feature>
<keyword evidence="2" id="KW-0472">Membrane</keyword>